<protein>
    <recommendedName>
        <fullName evidence="1">DUF5615 domain-containing protein</fullName>
    </recommendedName>
</protein>
<evidence type="ECO:0000259" key="1">
    <source>
        <dbReference type="Pfam" id="PF18480"/>
    </source>
</evidence>
<sequence length="107" mass="12579">MKILLDECVTKRLKKYLAEFEVFTVTELALSGIKNGKLMTYCVENKFDILLTIDKNLIHQQNLEKYPVTIVVFNCFTSKIEELITFLPSFKLQVNELQKHKAYLIYQ</sequence>
<dbReference type="InterPro" id="IPR041049">
    <property type="entry name" value="DUF5615"/>
</dbReference>
<dbReference type="Proteomes" id="UP000598971">
    <property type="component" value="Unassembled WGS sequence"/>
</dbReference>
<gene>
    <name evidence="2" type="ORF">GD597_04685</name>
</gene>
<evidence type="ECO:0000313" key="3">
    <source>
        <dbReference type="Proteomes" id="UP000598971"/>
    </source>
</evidence>
<name>A0A8J8FE66_9BACT</name>
<organism evidence="2 3">
    <name type="scientific">Limnovirga soli</name>
    <dbReference type="NCBI Taxonomy" id="2656915"/>
    <lineage>
        <taxon>Bacteria</taxon>
        <taxon>Pseudomonadati</taxon>
        <taxon>Bacteroidota</taxon>
        <taxon>Chitinophagia</taxon>
        <taxon>Chitinophagales</taxon>
        <taxon>Chitinophagaceae</taxon>
        <taxon>Limnovirga</taxon>
    </lineage>
</organism>
<feature type="domain" description="DUF5615" evidence="1">
    <location>
        <begin position="1"/>
        <end position="103"/>
    </location>
</feature>
<dbReference type="Pfam" id="PF18480">
    <property type="entry name" value="DUF5615"/>
    <property type="match status" value="1"/>
</dbReference>
<dbReference type="EMBL" id="WHPF01000003">
    <property type="protein sequence ID" value="NNV54749.1"/>
    <property type="molecule type" value="Genomic_DNA"/>
</dbReference>
<dbReference type="AlphaFoldDB" id="A0A8J8FE66"/>
<evidence type="ECO:0000313" key="2">
    <source>
        <dbReference type="EMBL" id="NNV54749.1"/>
    </source>
</evidence>
<reference evidence="2" key="1">
    <citation type="submission" date="2019-10" db="EMBL/GenBank/DDBJ databases">
        <title>Draft genome sequence of Panacibacter sp. KCS-6.</title>
        <authorList>
            <person name="Yim K.J."/>
        </authorList>
    </citation>
    <scope>NUCLEOTIDE SEQUENCE</scope>
    <source>
        <strain evidence="2">KCS-6</strain>
    </source>
</reference>
<proteinExistence type="predicted"/>
<comment type="caution">
    <text evidence="2">The sequence shown here is derived from an EMBL/GenBank/DDBJ whole genome shotgun (WGS) entry which is preliminary data.</text>
</comment>
<keyword evidence="3" id="KW-1185">Reference proteome</keyword>
<accession>A0A8J8FE66</accession>
<dbReference type="RefSeq" id="WP_171606674.1">
    <property type="nucleotide sequence ID" value="NZ_WHPF01000003.1"/>
</dbReference>